<gene>
    <name evidence="9" type="ORF">J2T60_002189</name>
</gene>
<dbReference type="Gene3D" id="1.20.1740.10">
    <property type="entry name" value="Amino acid/polyamine transporter I"/>
    <property type="match status" value="1"/>
</dbReference>
<dbReference type="EMBL" id="JALJYF010000002">
    <property type="protein sequence ID" value="MCP1728189.1"/>
    <property type="molecule type" value="Genomic_DNA"/>
</dbReference>
<protein>
    <submittedName>
        <fullName evidence="9">AGCS family alanine or glycine:cation symporter</fullName>
    </submittedName>
</protein>
<dbReference type="PANTHER" id="PTHR30330:SF3">
    <property type="entry name" value="TRANSCRIPTIONAL REGULATOR, LRP FAMILY"/>
    <property type="match status" value="1"/>
</dbReference>
<name>A0ABT1GA41_9GAMM</name>
<dbReference type="NCBIfam" id="TIGR00835">
    <property type="entry name" value="agcS"/>
    <property type="match status" value="1"/>
</dbReference>
<comment type="caution">
    <text evidence="9">The sequence shown here is derived from an EMBL/GenBank/DDBJ whole genome shotgun (WGS) entry which is preliminary data.</text>
</comment>
<evidence type="ECO:0000256" key="3">
    <source>
        <dbReference type="ARBA" id="ARBA00022448"/>
    </source>
</evidence>
<evidence type="ECO:0000256" key="4">
    <source>
        <dbReference type="ARBA" id="ARBA00022475"/>
    </source>
</evidence>
<keyword evidence="8" id="KW-0997">Cell inner membrane</keyword>
<dbReference type="RefSeq" id="WP_253449850.1">
    <property type="nucleotide sequence ID" value="NZ_JALJYF010000002.1"/>
</dbReference>
<feature type="transmembrane region" description="Helical" evidence="8">
    <location>
        <begin position="98"/>
        <end position="121"/>
    </location>
</feature>
<feature type="transmembrane region" description="Helical" evidence="8">
    <location>
        <begin position="493"/>
        <end position="513"/>
    </location>
</feature>
<evidence type="ECO:0000313" key="9">
    <source>
        <dbReference type="EMBL" id="MCP1728189.1"/>
    </source>
</evidence>
<feature type="transmembrane region" description="Helical" evidence="8">
    <location>
        <begin position="20"/>
        <end position="43"/>
    </location>
</feature>
<evidence type="ECO:0000313" key="10">
    <source>
        <dbReference type="Proteomes" id="UP001523550"/>
    </source>
</evidence>
<feature type="transmembrane region" description="Helical" evidence="8">
    <location>
        <begin position="525"/>
        <end position="546"/>
    </location>
</feature>
<feature type="transmembrane region" description="Helical" evidence="8">
    <location>
        <begin position="457"/>
        <end position="481"/>
    </location>
</feature>
<keyword evidence="8" id="KW-0769">Symport</keyword>
<feature type="transmembrane region" description="Helical" evidence="8">
    <location>
        <begin position="64"/>
        <end position="92"/>
    </location>
</feature>
<dbReference type="PANTHER" id="PTHR30330">
    <property type="entry name" value="AGSS FAMILY TRANSPORTER, SODIUM-ALANINE"/>
    <property type="match status" value="1"/>
</dbReference>
<keyword evidence="7 8" id="KW-0472">Membrane</keyword>
<evidence type="ECO:0000256" key="2">
    <source>
        <dbReference type="ARBA" id="ARBA00009261"/>
    </source>
</evidence>
<proteinExistence type="inferred from homology"/>
<keyword evidence="3 8" id="KW-0813">Transport</keyword>
<feature type="transmembrane region" description="Helical" evidence="8">
    <location>
        <begin position="190"/>
        <end position="211"/>
    </location>
</feature>
<keyword evidence="4" id="KW-1003">Cell membrane</keyword>
<accession>A0ABT1GA41</accession>
<feature type="transmembrane region" description="Helical" evidence="8">
    <location>
        <begin position="149"/>
        <end position="170"/>
    </location>
</feature>
<evidence type="ECO:0000256" key="6">
    <source>
        <dbReference type="ARBA" id="ARBA00022989"/>
    </source>
</evidence>
<comment type="similarity">
    <text evidence="2 8">Belongs to the alanine or glycine:cation symporter (AGCS) (TC 2.A.25) family.</text>
</comment>
<feature type="transmembrane region" description="Helical" evidence="8">
    <location>
        <begin position="309"/>
        <end position="331"/>
    </location>
</feature>
<dbReference type="Proteomes" id="UP001523550">
    <property type="component" value="Unassembled WGS sequence"/>
</dbReference>
<comment type="subcellular location">
    <subcellularLocation>
        <location evidence="8">Cell inner membrane</location>
        <topology evidence="8">Multi-pass membrane protein</topology>
    </subcellularLocation>
    <subcellularLocation>
        <location evidence="1">Cell membrane</location>
        <topology evidence="1">Multi-pass membrane protein</topology>
    </subcellularLocation>
</comment>
<dbReference type="InterPro" id="IPR001463">
    <property type="entry name" value="Na/Ala_symport"/>
</dbReference>
<dbReference type="Pfam" id="PF01235">
    <property type="entry name" value="Na_Ala_symp"/>
    <property type="match status" value="1"/>
</dbReference>
<organism evidence="9 10">
    <name type="scientific">Natronospira proteinivora</name>
    <dbReference type="NCBI Taxonomy" id="1807133"/>
    <lineage>
        <taxon>Bacteria</taxon>
        <taxon>Pseudomonadati</taxon>
        <taxon>Pseudomonadota</taxon>
        <taxon>Gammaproteobacteria</taxon>
        <taxon>Natronospirales</taxon>
        <taxon>Natronospiraceae</taxon>
        <taxon>Natronospira</taxon>
    </lineage>
</organism>
<reference evidence="9 10" key="1">
    <citation type="submission" date="2022-03" db="EMBL/GenBank/DDBJ databases">
        <title>Genomic Encyclopedia of Type Strains, Phase III (KMG-III): the genomes of soil and plant-associated and newly described type strains.</title>
        <authorList>
            <person name="Whitman W."/>
        </authorList>
    </citation>
    <scope>NUCLEOTIDE SEQUENCE [LARGE SCALE GENOMIC DNA]</scope>
    <source>
        <strain evidence="9 10">BSker1</strain>
    </source>
</reference>
<evidence type="ECO:0000256" key="1">
    <source>
        <dbReference type="ARBA" id="ARBA00004651"/>
    </source>
</evidence>
<evidence type="ECO:0000256" key="7">
    <source>
        <dbReference type="ARBA" id="ARBA00023136"/>
    </source>
</evidence>
<dbReference type="PRINTS" id="PR00175">
    <property type="entry name" value="NAALASMPORT"/>
</dbReference>
<keyword evidence="5 8" id="KW-0812">Transmembrane</keyword>
<feature type="transmembrane region" description="Helical" evidence="8">
    <location>
        <begin position="218"/>
        <end position="241"/>
    </location>
</feature>
<keyword evidence="10" id="KW-1185">Reference proteome</keyword>
<evidence type="ECO:0000256" key="8">
    <source>
        <dbReference type="RuleBase" id="RU363064"/>
    </source>
</evidence>
<evidence type="ECO:0000256" key="5">
    <source>
        <dbReference type="ARBA" id="ARBA00022692"/>
    </source>
</evidence>
<sequence>MDTFNQIMANIGDIIWHQNVLFVLLATGVLFTIWSGFCQYRALTHGPAILTGRYDNKDDKGAISHFQALSTVLSATVGLGNIAGVALAVALGGPGAVFWMWVIGIVGMAIKLTEVTLSMLYRNMDNPEEPHGGPMWVVSRGLRELKPSLGWLGKTIGAIFCVTLLVSTITGGNMFQAWSVGEITNSYFGVPTWVCGLILAFVVGLVIIGGVKRIGRVAATLVPFMVVVYLISAVIVIGANWQVVPETLVLIVTSAFNPQEATGAFIGGGMGMALLIGMQRALFSSEAGQGSAPIAYAAAKTREPAREGIVGATGPFIDTIVVCTLTAMVILTTGTWNRDAEAYYDAAPEITELAEEDGDRIWSLGTTPLPERESTRTQEWDGSENVFMVVRGSENPATGNEYHRIYGDVFQDNQQWHVDWGTITSDIRPEYRDAGVYVSYPGATLTARAFDDVIPGLGMWMVTIAVWLFAISTMIAWSYYGEQGVIFLAGKKAVLPYKFVFCFLILVATLGLITTDEEINNFSTIGTGVMLWANIPIMLFFGYKAMRAYKDYVRRLKSGEIKPSDNPPSFKDVFITGKDVDR</sequence>
<keyword evidence="6 8" id="KW-1133">Transmembrane helix</keyword>
<feature type="transmembrane region" description="Helical" evidence="8">
    <location>
        <begin position="261"/>
        <end position="278"/>
    </location>
</feature>